<dbReference type="AlphaFoldDB" id="A0A239IKG3"/>
<evidence type="ECO:0000313" key="5">
    <source>
        <dbReference type="Proteomes" id="UP000198407"/>
    </source>
</evidence>
<feature type="domain" description="EF-hand" evidence="3">
    <location>
        <begin position="67"/>
        <end position="102"/>
    </location>
</feature>
<protein>
    <submittedName>
        <fullName evidence="4">Ca2+-binding protein, EF-hand superfamily</fullName>
    </submittedName>
</protein>
<dbReference type="InterPro" id="IPR018247">
    <property type="entry name" value="EF_Hand_1_Ca_BS"/>
</dbReference>
<dbReference type="InterPro" id="IPR011992">
    <property type="entry name" value="EF-hand-dom_pair"/>
</dbReference>
<evidence type="ECO:0000259" key="3">
    <source>
        <dbReference type="PROSITE" id="PS50222"/>
    </source>
</evidence>
<dbReference type="Gene3D" id="1.10.238.10">
    <property type="entry name" value="EF-hand"/>
    <property type="match status" value="3"/>
</dbReference>
<reference evidence="5" key="1">
    <citation type="submission" date="2017-06" db="EMBL/GenBank/DDBJ databases">
        <authorList>
            <person name="Varghese N."/>
            <person name="Submissions S."/>
        </authorList>
    </citation>
    <scope>NUCLEOTIDE SEQUENCE [LARGE SCALE GENOMIC DNA]</scope>
    <source>
        <strain evidence="5">DSM 22348</strain>
    </source>
</reference>
<accession>A0A239IKG3</accession>
<dbReference type="PROSITE" id="PS50222">
    <property type="entry name" value="EF_HAND_2"/>
    <property type="match status" value="3"/>
</dbReference>
<dbReference type="RefSeq" id="WP_084702546.1">
    <property type="nucleotide sequence ID" value="NZ_FZOL01000019.1"/>
</dbReference>
<keyword evidence="2" id="KW-0677">Repeat</keyword>
<dbReference type="PANTHER" id="PTHR45942">
    <property type="entry name" value="PROTEIN PHOSPATASE 3 REGULATORY SUBUNIT B ALPHA ISOFORM TYPE 1"/>
    <property type="match status" value="1"/>
</dbReference>
<dbReference type="Pfam" id="PF13499">
    <property type="entry name" value="EF-hand_7"/>
    <property type="match status" value="1"/>
</dbReference>
<dbReference type="SUPFAM" id="SSF47473">
    <property type="entry name" value="EF-hand"/>
    <property type="match status" value="2"/>
</dbReference>
<dbReference type="PROSITE" id="PS00018">
    <property type="entry name" value="EF_HAND_1"/>
    <property type="match status" value="2"/>
</dbReference>
<name>A0A239IKG3_9PSED</name>
<feature type="domain" description="EF-hand" evidence="3">
    <location>
        <begin position="105"/>
        <end position="140"/>
    </location>
</feature>
<sequence>MEATLQAVMAIMGTDSKTPLLSGVDKISTYLLGETLISKGYSKDSVHRLLHLMDKSSNSFIERSELPDLILIQKKLDNWDTDRNGKVTCAEFIAALSKDMQLTASQRKMYELAFKELDADNDGQLSHIEAFDGLEVGRAGSKTLSDEQLQRILGELGRKDLNNDGKVSVKEFSEVIGPYLPKEDLQALLKKINLNNDAEITFVEYLKDYYLDWISGN</sequence>
<keyword evidence="1" id="KW-0479">Metal-binding</keyword>
<dbReference type="STRING" id="1215104.GCA_000730585_04573"/>
<dbReference type="Proteomes" id="UP000198407">
    <property type="component" value="Unassembled WGS sequence"/>
</dbReference>
<evidence type="ECO:0000313" key="4">
    <source>
        <dbReference type="EMBL" id="SNS93543.1"/>
    </source>
</evidence>
<dbReference type="EMBL" id="FZOL01000019">
    <property type="protein sequence ID" value="SNS93543.1"/>
    <property type="molecule type" value="Genomic_DNA"/>
</dbReference>
<proteinExistence type="predicted"/>
<dbReference type="GO" id="GO:0005509">
    <property type="term" value="F:calcium ion binding"/>
    <property type="evidence" value="ECO:0007669"/>
    <property type="project" value="InterPro"/>
</dbReference>
<evidence type="ECO:0000256" key="2">
    <source>
        <dbReference type="ARBA" id="ARBA00022737"/>
    </source>
</evidence>
<organism evidence="4 5">
    <name type="scientific">Pseudomonas japonica</name>
    <dbReference type="NCBI Taxonomy" id="256466"/>
    <lineage>
        <taxon>Bacteria</taxon>
        <taxon>Pseudomonadati</taxon>
        <taxon>Pseudomonadota</taxon>
        <taxon>Gammaproteobacteria</taxon>
        <taxon>Pseudomonadales</taxon>
        <taxon>Pseudomonadaceae</taxon>
        <taxon>Pseudomonas</taxon>
    </lineage>
</organism>
<keyword evidence="5" id="KW-1185">Reference proteome</keyword>
<evidence type="ECO:0000256" key="1">
    <source>
        <dbReference type="ARBA" id="ARBA00022723"/>
    </source>
</evidence>
<gene>
    <name evidence="4" type="ORF">SAMN05444352_11923</name>
</gene>
<dbReference type="InterPro" id="IPR002048">
    <property type="entry name" value="EF_hand_dom"/>
</dbReference>
<feature type="domain" description="EF-hand" evidence="3">
    <location>
        <begin position="160"/>
        <end position="182"/>
    </location>
</feature>